<feature type="compositionally biased region" description="Basic and acidic residues" evidence="1">
    <location>
        <begin position="176"/>
        <end position="186"/>
    </location>
</feature>
<organism evidence="3 4">
    <name type="scientific">Paramicrosporidium saccamoebae</name>
    <dbReference type="NCBI Taxonomy" id="1246581"/>
    <lineage>
        <taxon>Eukaryota</taxon>
        <taxon>Fungi</taxon>
        <taxon>Fungi incertae sedis</taxon>
        <taxon>Cryptomycota</taxon>
        <taxon>Cryptomycota incertae sedis</taxon>
        <taxon>Paramicrosporidium</taxon>
    </lineage>
</organism>
<evidence type="ECO:0000313" key="4">
    <source>
        <dbReference type="Proteomes" id="UP000240830"/>
    </source>
</evidence>
<name>A0A2H9TMX3_9FUNG</name>
<evidence type="ECO:0000256" key="1">
    <source>
        <dbReference type="SAM" id="MobiDB-lite"/>
    </source>
</evidence>
<feature type="region of interest" description="Disordered" evidence="1">
    <location>
        <begin position="110"/>
        <end position="425"/>
    </location>
</feature>
<feature type="domain" description="UPF3" evidence="2">
    <location>
        <begin position="2"/>
        <end position="94"/>
    </location>
</feature>
<feature type="compositionally biased region" description="Polar residues" evidence="1">
    <location>
        <begin position="144"/>
        <end position="163"/>
    </location>
</feature>
<dbReference type="AlphaFoldDB" id="A0A2H9TMX3"/>
<comment type="caution">
    <text evidence="3">The sequence shown here is derived from an EMBL/GenBank/DDBJ whole genome shotgun (WGS) entry which is preliminary data.</text>
</comment>
<protein>
    <recommendedName>
        <fullName evidence="2">UPF3 domain-containing protein</fullName>
    </recommendedName>
</protein>
<feature type="compositionally biased region" description="Basic residues" evidence="1">
    <location>
        <begin position="111"/>
        <end position="125"/>
    </location>
</feature>
<dbReference type="EMBL" id="MTSL01000082">
    <property type="protein sequence ID" value="PJF19069.1"/>
    <property type="molecule type" value="Genomic_DNA"/>
</dbReference>
<feature type="compositionally biased region" description="Low complexity" evidence="1">
    <location>
        <begin position="373"/>
        <end position="401"/>
    </location>
</feature>
<sequence length="425" mass="46009">MKDTPFVDERGMEHILQIEFAMYQVTPKEQSDVTDPLYEEFQKFLADLQVSETALPIPLDEQIMTMLAKEKELNPWKYDKKLARPTPLLDHLKQTVEPEETVEYQAILARKAAKKEKTSRKKKARAPKETKPQSVQILTKKAPATSNTEEPSNAPSTSGNVASRTHHGSAAPDAPLARRDGEKLSDPHPSATTPSEKKKDPNPVASSKTNPGKKTSANTKPRPSEPKRYDTKSKTASRGPANAETLKPTESDEASVFFIDPKPDASLGELKQPATTTKGKLGKKSGDHKHSSQKPKPALSPVAKEFQPTAALIPPKSNKPLSPTAPGYTPGSVTALPKSKKPLSPTASDYQPTAVLTAPNATLGESAKVKKYTTTQTPTVPTSSTPTSTPPSNATPSSTVTHPPANSSEKTKTPIVYKTNRNEHK</sequence>
<evidence type="ECO:0000259" key="2">
    <source>
        <dbReference type="Pfam" id="PF03467"/>
    </source>
</evidence>
<keyword evidence="4" id="KW-1185">Reference proteome</keyword>
<evidence type="ECO:0000313" key="3">
    <source>
        <dbReference type="EMBL" id="PJF19069.1"/>
    </source>
</evidence>
<feature type="compositionally biased region" description="Basic and acidic residues" evidence="1">
    <location>
        <begin position="222"/>
        <end position="233"/>
    </location>
</feature>
<dbReference type="Proteomes" id="UP000240830">
    <property type="component" value="Unassembled WGS sequence"/>
</dbReference>
<gene>
    <name evidence="3" type="ORF">PSACC_01114</name>
</gene>
<proteinExistence type="predicted"/>
<dbReference type="Pfam" id="PF03467">
    <property type="entry name" value="Smg4_UPF3"/>
    <property type="match status" value="1"/>
</dbReference>
<dbReference type="InterPro" id="IPR005120">
    <property type="entry name" value="UPF3_dom"/>
</dbReference>
<accession>A0A2H9TMX3</accession>
<reference evidence="3 4" key="1">
    <citation type="submission" date="2016-10" db="EMBL/GenBank/DDBJ databases">
        <title>The genome of Paramicrosporidium saccamoebae is the missing link in understanding Cryptomycota and Microsporidia evolution.</title>
        <authorList>
            <person name="Quandt C.A."/>
            <person name="Beaudet D."/>
            <person name="Corsaro D."/>
            <person name="Michel R."/>
            <person name="Corradi N."/>
            <person name="James T."/>
        </authorList>
    </citation>
    <scope>NUCLEOTIDE SEQUENCE [LARGE SCALE GENOMIC DNA]</scope>
    <source>
        <strain evidence="3 4">KSL3</strain>
    </source>
</reference>
<dbReference type="STRING" id="1246581.A0A2H9TMX3"/>
<feature type="compositionally biased region" description="Polar residues" evidence="1">
    <location>
        <begin position="204"/>
        <end position="221"/>
    </location>
</feature>